<dbReference type="PROSITE" id="PS51500">
    <property type="entry name" value="SIN"/>
    <property type="match status" value="1"/>
</dbReference>
<protein>
    <recommendedName>
        <fullName evidence="1">Sin domain-containing protein</fullName>
    </recommendedName>
</protein>
<sequence length="56" mass="6644">MDNKTQSTLIKSDVYDQEWIDLIKQAKRIGLTPFEVQLFLKHITSEEREILSLHDQ</sequence>
<dbReference type="Pfam" id="PF08671">
    <property type="entry name" value="SinI"/>
    <property type="match status" value="1"/>
</dbReference>
<dbReference type="InterPro" id="IPR036281">
    <property type="entry name" value="SinR/SinI_dimer_dom_sf"/>
</dbReference>
<dbReference type="InterPro" id="IPR010981">
    <property type="entry name" value="SinR/SinI_dimer_dom"/>
</dbReference>
<organism evidence="2 3">
    <name type="scientific">Oceanobacillus polygoni</name>
    <dbReference type="NCBI Taxonomy" id="1235259"/>
    <lineage>
        <taxon>Bacteria</taxon>
        <taxon>Bacillati</taxon>
        <taxon>Bacillota</taxon>
        <taxon>Bacilli</taxon>
        <taxon>Bacillales</taxon>
        <taxon>Bacillaceae</taxon>
        <taxon>Oceanobacillus</taxon>
    </lineage>
</organism>
<comment type="caution">
    <text evidence="2">The sequence shown here is derived from an EMBL/GenBank/DDBJ whole genome shotgun (WGS) entry which is preliminary data.</text>
</comment>
<feature type="domain" description="Sin" evidence="1">
    <location>
        <begin position="6"/>
        <end position="44"/>
    </location>
</feature>
<dbReference type="Proteomes" id="UP001138793">
    <property type="component" value="Unassembled WGS sequence"/>
</dbReference>
<keyword evidence="3" id="KW-1185">Reference proteome</keyword>
<evidence type="ECO:0000313" key="2">
    <source>
        <dbReference type="EMBL" id="MBP2076731.1"/>
    </source>
</evidence>
<accession>A0A9X0YRG2</accession>
<dbReference type="AlphaFoldDB" id="A0A9X0YRG2"/>
<proteinExistence type="predicted"/>
<dbReference type="RefSeq" id="WP_245347628.1">
    <property type="nucleotide sequence ID" value="NZ_JAGGMB010000002.1"/>
</dbReference>
<evidence type="ECO:0000313" key="3">
    <source>
        <dbReference type="Proteomes" id="UP001138793"/>
    </source>
</evidence>
<dbReference type="SUPFAM" id="SSF47406">
    <property type="entry name" value="SinR repressor dimerisation domain-like"/>
    <property type="match status" value="1"/>
</dbReference>
<dbReference type="EMBL" id="JAGGMB010000002">
    <property type="protein sequence ID" value="MBP2076731.1"/>
    <property type="molecule type" value="Genomic_DNA"/>
</dbReference>
<dbReference type="GO" id="GO:0046983">
    <property type="term" value="F:protein dimerization activity"/>
    <property type="evidence" value="ECO:0007669"/>
    <property type="project" value="InterPro"/>
</dbReference>
<dbReference type="GO" id="GO:0006355">
    <property type="term" value="P:regulation of DNA-templated transcription"/>
    <property type="evidence" value="ECO:0007669"/>
    <property type="project" value="InterPro"/>
</dbReference>
<evidence type="ECO:0000259" key="1">
    <source>
        <dbReference type="PROSITE" id="PS51500"/>
    </source>
</evidence>
<name>A0A9X0YRG2_9BACI</name>
<reference evidence="2" key="1">
    <citation type="submission" date="2021-03" db="EMBL/GenBank/DDBJ databases">
        <title>Genomic Encyclopedia of Type Strains, Phase IV (KMG-IV): sequencing the most valuable type-strain genomes for metagenomic binning, comparative biology and taxonomic classification.</title>
        <authorList>
            <person name="Goeker M."/>
        </authorList>
    </citation>
    <scope>NUCLEOTIDE SEQUENCE</scope>
    <source>
        <strain evidence="2">DSM 107338</strain>
    </source>
</reference>
<gene>
    <name evidence="2" type="ORF">J2Z64_000943</name>
</gene>